<protein>
    <submittedName>
        <fullName evidence="5">NAD(P)-binding protein</fullName>
    </submittedName>
</protein>
<keyword evidence="3" id="KW-0560">Oxidoreductase</keyword>
<dbReference type="InterPro" id="IPR002347">
    <property type="entry name" value="SDR_fam"/>
</dbReference>
<feature type="signal peptide" evidence="4">
    <location>
        <begin position="1"/>
        <end position="21"/>
    </location>
</feature>
<feature type="chain" id="PRO_5034964850" evidence="4">
    <location>
        <begin position="22"/>
        <end position="197"/>
    </location>
</feature>
<name>A0A8E2JAM3_9PEZI</name>
<evidence type="ECO:0000313" key="5">
    <source>
        <dbReference type="EMBL" id="OCK74959.1"/>
    </source>
</evidence>
<dbReference type="InterPro" id="IPR036291">
    <property type="entry name" value="NAD(P)-bd_dom_sf"/>
</dbReference>
<dbReference type="GO" id="GO:0016491">
    <property type="term" value="F:oxidoreductase activity"/>
    <property type="evidence" value="ECO:0007669"/>
    <property type="project" value="UniProtKB-KW"/>
</dbReference>
<evidence type="ECO:0000256" key="4">
    <source>
        <dbReference type="SAM" id="SignalP"/>
    </source>
</evidence>
<reference evidence="5 6" key="1">
    <citation type="journal article" date="2016" name="Nat. Commun.">
        <title>Ectomycorrhizal ecology is imprinted in the genome of the dominant symbiotic fungus Cenococcum geophilum.</title>
        <authorList>
            <consortium name="DOE Joint Genome Institute"/>
            <person name="Peter M."/>
            <person name="Kohler A."/>
            <person name="Ohm R.A."/>
            <person name="Kuo A."/>
            <person name="Krutzmann J."/>
            <person name="Morin E."/>
            <person name="Arend M."/>
            <person name="Barry K.W."/>
            <person name="Binder M."/>
            <person name="Choi C."/>
            <person name="Clum A."/>
            <person name="Copeland A."/>
            <person name="Grisel N."/>
            <person name="Haridas S."/>
            <person name="Kipfer T."/>
            <person name="LaButti K."/>
            <person name="Lindquist E."/>
            <person name="Lipzen A."/>
            <person name="Maire R."/>
            <person name="Meier B."/>
            <person name="Mihaltcheva S."/>
            <person name="Molinier V."/>
            <person name="Murat C."/>
            <person name="Poggeler S."/>
            <person name="Quandt C.A."/>
            <person name="Sperisen C."/>
            <person name="Tritt A."/>
            <person name="Tisserant E."/>
            <person name="Crous P.W."/>
            <person name="Henrissat B."/>
            <person name="Nehls U."/>
            <person name="Egli S."/>
            <person name="Spatafora J.W."/>
            <person name="Grigoriev I.V."/>
            <person name="Martin F.M."/>
        </authorList>
    </citation>
    <scope>NUCLEOTIDE SEQUENCE [LARGE SCALE GENOMIC DNA]</scope>
    <source>
        <strain evidence="5 6">CBS 459.81</strain>
    </source>
</reference>
<dbReference type="Proteomes" id="UP000250266">
    <property type="component" value="Unassembled WGS sequence"/>
</dbReference>
<organism evidence="5 6">
    <name type="scientific">Lepidopterella palustris CBS 459.81</name>
    <dbReference type="NCBI Taxonomy" id="1314670"/>
    <lineage>
        <taxon>Eukaryota</taxon>
        <taxon>Fungi</taxon>
        <taxon>Dikarya</taxon>
        <taxon>Ascomycota</taxon>
        <taxon>Pezizomycotina</taxon>
        <taxon>Dothideomycetes</taxon>
        <taxon>Pleosporomycetidae</taxon>
        <taxon>Mytilinidiales</taxon>
        <taxon>Argynnaceae</taxon>
        <taxon>Lepidopterella</taxon>
    </lineage>
</organism>
<dbReference type="PRINTS" id="PR00081">
    <property type="entry name" value="GDHRDH"/>
</dbReference>
<dbReference type="Gene3D" id="3.40.50.720">
    <property type="entry name" value="NAD(P)-binding Rossmann-like Domain"/>
    <property type="match status" value="1"/>
</dbReference>
<keyword evidence="6" id="KW-1185">Reference proteome</keyword>
<dbReference type="SUPFAM" id="SSF51735">
    <property type="entry name" value="NAD(P)-binding Rossmann-fold domains"/>
    <property type="match status" value="1"/>
</dbReference>
<dbReference type="PROSITE" id="PS00061">
    <property type="entry name" value="ADH_SHORT"/>
    <property type="match status" value="1"/>
</dbReference>
<dbReference type="EMBL" id="KV745385">
    <property type="protein sequence ID" value="OCK74959.1"/>
    <property type="molecule type" value="Genomic_DNA"/>
</dbReference>
<evidence type="ECO:0000256" key="3">
    <source>
        <dbReference type="ARBA" id="ARBA00023002"/>
    </source>
</evidence>
<accession>A0A8E2JAM3</accession>
<keyword evidence="4" id="KW-0732">Signal</keyword>
<dbReference type="Pfam" id="PF13561">
    <property type="entry name" value="adh_short_C2"/>
    <property type="match status" value="1"/>
</dbReference>
<sequence>MLGRLTGKVALAIGSCAIVCCVDLYPNLRNSINPLTGKANSFLNCTATNMPTHDTRIPPMSLDGCVKDLGWLDIMVHDACISAESTHVRPLRIHETEENERWIINTASVQGMAGYFGTPSYCASKGAMAILTKQIALDYSSDRIYCNALSWIITMTQDLQSDPAALQTISTAHPLGGMSDPDDVAREAVFLASDDAG</sequence>
<keyword evidence="2" id="KW-0521">NADP</keyword>
<proteinExistence type="inferred from homology"/>
<dbReference type="PANTHER" id="PTHR43180:SF66">
    <property type="entry name" value="SHORT-CHAIN DEHYDROGENASE_REDUCTASE FAMILY PROTEIN"/>
    <property type="match status" value="1"/>
</dbReference>
<evidence type="ECO:0000256" key="2">
    <source>
        <dbReference type="ARBA" id="ARBA00022857"/>
    </source>
</evidence>
<dbReference type="AlphaFoldDB" id="A0A8E2JAM3"/>
<dbReference type="OrthoDB" id="417891at2759"/>
<dbReference type="PANTHER" id="PTHR43180">
    <property type="entry name" value="3-OXOACYL-(ACYL-CARRIER-PROTEIN) REDUCTASE (AFU_ORTHOLOGUE AFUA_6G11210)"/>
    <property type="match status" value="1"/>
</dbReference>
<dbReference type="CDD" id="cd05233">
    <property type="entry name" value="SDR_c"/>
    <property type="match status" value="1"/>
</dbReference>
<evidence type="ECO:0000256" key="1">
    <source>
        <dbReference type="ARBA" id="ARBA00006484"/>
    </source>
</evidence>
<gene>
    <name evidence="5" type="ORF">K432DRAFT_437756</name>
</gene>
<dbReference type="InterPro" id="IPR020904">
    <property type="entry name" value="Sc_DH/Rdtase_CS"/>
</dbReference>
<evidence type="ECO:0000313" key="6">
    <source>
        <dbReference type="Proteomes" id="UP000250266"/>
    </source>
</evidence>
<comment type="similarity">
    <text evidence="1">Belongs to the short-chain dehydrogenases/reductases (SDR) family.</text>
</comment>